<feature type="chain" id="PRO_5038497851" description="Bacterial Ig-like domain-containing protein" evidence="2">
    <location>
        <begin position="20"/>
        <end position="177"/>
    </location>
</feature>
<dbReference type="InterPro" id="IPR046878">
    <property type="entry name" value="Big_14"/>
</dbReference>
<dbReference type="STRING" id="555088.DealDRAFT_0557"/>
<reference evidence="4 5" key="1">
    <citation type="submission" date="2009-02" db="EMBL/GenBank/DDBJ databases">
        <title>Sequencing of the draft genome and assembly of Dethiobacter alkaliphilus AHT 1.</title>
        <authorList>
            <consortium name="US DOE Joint Genome Institute (JGI-PGF)"/>
            <person name="Lucas S."/>
            <person name="Copeland A."/>
            <person name="Lapidus A."/>
            <person name="Glavina del Rio T."/>
            <person name="Dalin E."/>
            <person name="Tice H."/>
            <person name="Bruce D."/>
            <person name="Goodwin L."/>
            <person name="Pitluck S."/>
            <person name="Larimer F."/>
            <person name="Land M.L."/>
            <person name="Hauser L."/>
            <person name="Muyzer G."/>
        </authorList>
    </citation>
    <scope>NUCLEOTIDE SEQUENCE [LARGE SCALE GENOMIC DNA]</scope>
    <source>
        <strain evidence="4 5">AHT 1</strain>
    </source>
</reference>
<accession>C0GDA6</accession>
<feature type="domain" description="Bacterial Ig-like" evidence="3">
    <location>
        <begin position="63"/>
        <end position="176"/>
    </location>
</feature>
<proteinExistence type="predicted"/>
<name>C0GDA6_DETAL</name>
<keyword evidence="2" id="KW-0732">Signal</keyword>
<evidence type="ECO:0000313" key="4">
    <source>
        <dbReference type="EMBL" id="EEG78627.1"/>
    </source>
</evidence>
<dbReference type="PROSITE" id="PS51257">
    <property type="entry name" value="PROKAR_LIPOPROTEIN"/>
    <property type="match status" value="1"/>
</dbReference>
<dbReference type="OrthoDB" id="9779098at2"/>
<comment type="caution">
    <text evidence="4">The sequence shown here is derived from an EMBL/GenBank/DDBJ whole genome shotgun (WGS) entry which is preliminary data.</text>
</comment>
<organism evidence="4 5">
    <name type="scientific">Dethiobacter alkaliphilus AHT 1</name>
    <dbReference type="NCBI Taxonomy" id="555088"/>
    <lineage>
        <taxon>Bacteria</taxon>
        <taxon>Bacillati</taxon>
        <taxon>Bacillota</taxon>
        <taxon>Dethiobacteria</taxon>
        <taxon>Dethiobacterales</taxon>
        <taxon>Dethiobacteraceae</taxon>
        <taxon>Dethiobacter</taxon>
    </lineage>
</organism>
<protein>
    <recommendedName>
        <fullName evidence="3">Bacterial Ig-like domain-containing protein</fullName>
    </recommendedName>
</protein>
<evidence type="ECO:0000256" key="2">
    <source>
        <dbReference type="SAM" id="SignalP"/>
    </source>
</evidence>
<dbReference type="AlphaFoldDB" id="C0GDA6"/>
<dbReference type="Proteomes" id="UP000006443">
    <property type="component" value="Unassembled WGS sequence"/>
</dbReference>
<dbReference type="EMBL" id="ACJM01000002">
    <property type="protein sequence ID" value="EEG78627.1"/>
    <property type="molecule type" value="Genomic_DNA"/>
</dbReference>
<dbReference type="eggNOG" id="ENOG5031B4J">
    <property type="taxonomic scope" value="Bacteria"/>
</dbReference>
<sequence>MNRRLCFIMCIAVCLLVLVGCNEPDTTDPNNTPPESADSNSPPESIDPADLETTPYETVNNFVGVTMTVDQETVSNTGLTVVFENNTERECIYGEYFSLEKKINGTWYQLPVVVDGNYGFNDIGYPLPPGGSGEFTAKWEWLYGTLEPGNYRIVKDILDVREPGDFDTYYLAAEFEI</sequence>
<evidence type="ECO:0000313" key="5">
    <source>
        <dbReference type="Proteomes" id="UP000006443"/>
    </source>
</evidence>
<evidence type="ECO:0000256" key="1">
    <source>
        <dbReference type="SAM" id="MobiDB-lite"/>
    </source>
</evidence>
<dbReference type="Pfam" id="PF20251">
    <property type="entry name" value="Big_14"/>
    <property type="match status" value="1"/>
</dbReference>
<feature type="signal peptide" evidence="2">
    <location>
        <begin position="1"/>
        <end position="19"/>
    </location>
</feature>
<evidence type="ECO:0000259" key="3">
    <source>
        <dbReference type="Pfam" id="PF20251"/>
    </source>
</evidence>
<dbReference type="RefSeq" id="WP_008514654.1">
    <property type="nucleotide sequence ID" value="NZ_ACJM01000002.1"/>
</dbReference>
<feature type="region of interest" description="Disordered" evidence="1">
    <location>
        <begin position="27"/>
        <end position="52"/>
    </location>
</feature>
<keyword evidence="5" id="KW-1185">Reference proteome</keyword>
<gene>
    <name evidence="4" type="ORF">DealDRAFT_0557</name>
</gene>